<dbReference type="InParanoid" id="A0A369JBV4"/>
<dbReference type="EMBL" id="LUEZ02000087">
    <property type="protein sequence ID" value="RDB18812.1"/>
    <property type="molecule type" value="Genomic_DNA"/>
</dbReference>
<keyword evidence="3" id="KW-1185">Reference proteome</keyword>
<dbReference type="STRING" id="39966.A0A369JBV4"/>
<organism evidence="2 3">
    <name type="scientific">Hypsizygus marmoreus</name>
    <name type="common">White beech mushroom</name>
    <name type="synonym">Agaricus marmoreus</name>
    <dbReference type="NCBI Taxonomy" id="39966"/>
    <lineage>
        <taxon>Eukaryota</taxon>
        <taxon>Fungi</taxon>
        <taxon>Dikarya</taxon>
        <taxon>Basidiomycota</taxon>
        <taxon>Agaricomycotina</taxon>
        <taxon>Agaricomycetes</taxon>
        <taxon>Agaricomycetidae</taxon>
        <taxon>Agaricales</taxon>
        <taxon>Tricholomatineae</taxon>
        <taxon>Lyophyllaceae</taxon>
        <taxon>Hypsizygus</taxon>
    </lineage>
</organism>
<feature type="region of interest" description="Disordered" evidence="1">
    <location>
        <begin position="245"/>
        <end position="266"/>
    </location>
</feature>
<dbReference type="Proteomes" id="UP000076154">
    <property type="component" value="Unassembled WGS sequence"/>
</dbReference>
<feature type="region of interest" description="Disordered" evidence="1">
    <location>
        <begin position="53"/>
        <end position="134"/>
    </location>
</feature>
<sequence>MNPPVSPMMPSRHSSDQSYRSIPLRHLNDHEISPPNPTISPVKKTLLERIEMNERKDLSRNQGYHGTGESLRQERKAQHPVPRHGNYSDTSGVILQRSSKSLDLPNQPPLVSLQRNGTTSSRETQSTLTSSSALSTTLELLRRTLDASDQLRSSWEHLSQPGKFKRVATGPPLGMPPSKRRSSPSNTVKLSSETTPTTSKDFSLPNSHPPIHTLLPTTKPFVLRSEEDNLVSSLTFTDSLDSKLQSWPPMESSRLTEAKKGPRRSRSINLRFATASTPPRAAPTPTLSAFTATSVENADSQAIQRRIVKSTKDVIHGLQPKYLRYNLWREDGSFTPSCADWTLHATPLPSPPQAELDDPIVSQTIRENPHLFAIVTPIKVDVFEQLLSTHPNQPFVKICLPWPQGRFLALGQYSSSSLPNHP</sequence>
<evidence type="ECO:0000313" key="2">
    <source>
        <dbReference type="EMBL" id="RDB18812.1"/>
    </source>
</evidence>
<proteinExistence type="predicted"/>
<feature type="compositionally biased region" description="Polar residues" evidence="1">
    <location>
        <begin position="113"/>
        <end position="122"/>
    </location>
</feature>
<feature type="compositionally biased region" description="Polar residues" evidence="1">
    <location>
        <begin position="183"/>
        <end position="206"/>
    </location>
</feature>
<comment type="caution">
    <text evidence="2">The sequence shown here is derived from an EMBL/GenBank/DDBJ whole genome shotgun (WGS) entry which is preliminary data.</text>
</comment>
<feature type="compositionally biased region" description="Polar residues" evidence="1">
    <location>
        <begin position="87"/>
        <end position="101"/>
    </location>
</feature>
<dbReference type="AlphaFoldDB" id="A0A369JBV4"/>
<feature type="region of interest" description="Disordered" evidence="1">
    <location>
        <begin position="154"/>
        <end position="211"/>
    </location>
</feature>
<feature type="compositionally biased region" description="Low complexity" evidence="1">
    <location>
        <begin position="123"/>
        <end position="134"/>
    </location>
</feature>
<feature type="region of interest" description="Disordered" evidence="1">
    <location>
        <begin position="1"/>
        <end position="41"/>
    </location>
</feature>
<protein>
    <submittedName>
        <fullName evidence="2">Uncharacterized protein</fullName>
    </submittedName>
</protein>
<dbReference type="OrthoDB" id="3254233at2759"/>
<gene>
    <name evidence="2" type="ORF">Hypma_014518</name>
</gene>
<evidence type="ECO:0000313" key="3">
    <source>
        <dbReference type="Proteomes" id="UP000076154"/>
    </source>
</evidence>
<accession>A0A369JBV4</accession>
<name>A0A369JBV4_HYPMA</name>
<reference evidence="2" key="1">
    <citation type="submission" date="2018-04" db="EMBL/GenBank/DDBJ databases">
        <title>Whole genome sequencing of Hypsizygus marmoreus.</title>
        <authorList>
            <person name="Choi I.-G."/>
            <person name="Min B."/>
            <person name="Kim J.-G."/>
            <person name="Kim S."/>
            <person name="Oh Y.-L."/>
            <person name="Kong W.-S."/>
            <person name="Park H."/>
            <person name="Jeong J."/>
            <person name="Song E.-S."/>
        </authorList>
    </citation>
    <scope>NUCLEOTIDE SEQUENCE [LARGE SCALE GENOMIC DNA]</scope>
    <source>
        <strain evidence="2">51987-8</strain>
    </source>
</reference>
<evidence type="ECO:0000256" key="1">
    <source>
        <dbReference type="SAM" id="MobiDB-lite"/>
    </source>
</evidence>